<dbReference type="Proteomes" id="UP000076744">
    <property type="component" value="Unassembled WGS sequence"/>
</dbReference>
<proteinExistence type="predicted"/>
<dbReference type="RefSeq" id="XP_018704632.1">
    <property type="nucleotide sequence ID" value="XM_018848297.1"/>
</dbReference>
<gene>
    <name evidence="2" type="ORF">ISF_04692</name>
</gene>
<organism evidence="2 3">
    <name type="scientific">Cordyceps fumosorosea (strain ARSEF 2679)</name>
    <name type="common">Isaria fumosorosea</name>
    <dbReference type="NCBI Taxonomy" id="1081104"/>
    <lineage>
        <taxon>Eukaryota</taxon>
        <taxon>Fungi</taxon>
        <taxon>Dikarya</taxon>
        <taxon>Ascomycota</taxon>
        <taxon>Pezizomycotina</taxon>
        <taxon>Sordariomycetes</taxon>
        <taxon>Hypocreomycetidae</taxon>
        <taxon>Hypocreales</taxon>
        <taxon>Cordycipitaceae</taxon>
        <taxon>Cordyceps</taxon>
    </lineage>
</organism>
<evidence type="ECO:0000313" key="3">
    <source>
        <dbReference type="Proteomes" id="UP000076744"/>
    </source>
</evidence>
<sequence>MAGGKGLLRIACSGPNEDLATHQAMQCVQKAAMTVTIEGGRAEETIQLENKVSDVVAEDQAPGAIAKDVAPSKGLPQPQAEPGCKSRAAPKLASQNPYAPYYRAIGGVKVVLFVLVTLAVSTALEYTRSDGCNTG</sequence>
<protein>
    <submittedName>
        <fullName evidence="2">Uncharacterized protein</fullName>
    </submittedName>
</protein>
<dbReference type="GeneID" id="30020984"/>
<evidence type="ECO:0000256" key="1">
    <source>
        <dbReference type="SAM" id="MobiDB-lite"/>
    </source>
</evidence>
<name>A0A167WMN6_CORFA</name>
<reference evidence="2 3" key="1">
    <citation type="journal article" date="2016" name="Genome Biol. Evol.">
        <title>Divergent and convergent evolution of fungal pathogenicity.</title>
        <authorList>
            <person name="Shang Y."/>
            <person name="Xiao G."/>
            <person name="Zheng P."/>
            <person name="Cen K."/>
            <person name="Zhan S."/>
            <person name="Wang C."/>
        </authorList>
    </citation>
    <scope>NUCLEOTIDE SEQUENCE [LARGE SCALE GENOMIC DNA]</scope>
    <source>
        <strain evidence="2 3">ARSEF 2679</strain>
    </source>
</reference>
<keyword evidence="3" id="KW-1185">Reference proteome</keyword>
<comment type="caution">
    <text evidence="2">The sequence shown here is derived from an EMBL/GenBank/DDBJ whole genome shotgun (WGS) entry which is preliminary data.</text>
</comment>
<evidence type="ECO:0000313" key="2">
    <source>
        <dbReference type="EMBL" id="OAA63983.1"/>
    </source>
</evidence>
<dbReference type="AlphaFoldDB" id="A0A167WMN6"/>
<accession>A0A167WMN6</accession>
<feature type="region of interest" description="Disordered" evidence="1">
    <location>
        <begin position="66"/>
        <end position="91"/>
    </location>
</feature>
<dbReference type="EMBL" id="AZHB01000010">
    <property type="protein sequence ID" value="OAA63983.1"/>
    <property type="molecule type" value="Genomic_DNA"/>
</dbReference>